<protein>
    <submittedName>
        <fullName evidence="1">Uncharacterized protein</fullName>
    </submittedName>
</protein>
<keyword evidence="2" id="KW-1185">Reference proteome</keyword>
<dbReference type="Proteomes" id="UP000217785">
    <property type="component" value="Unassembled WGS sequence"/>
</dbReference>
<dbReference type="AlphaFoldDB" id="A0A292YIX3"/>
<name>A0A292YIX3_9BACL</name>
<reference evidence="2" key="1">
    <citation type="submission" date="2017-07" db="EMBL/GenBank/DDBJ databases">
        <title>Draft genome sequence of Effusibacillus lacus strain skLN1.</title>
        <authorList>
            <person name="Watanabe M."/>
            <person name="Kojima H."/>
            <person name="Fukui M."/>
        </authorList>
    </citation>
    <scope>NUCLEOTIDE SEQUENCE [LARGE SCALE GENOMIC DNA]</scope>
    <source>
        <strain evidence="2">skLN1</strain>
    </source>
</reference>
<organism evidence="1 2">
    <name type="scientific">Effusibacillus lacus</name>
    <dbReference type="NCBI Taxonomy" id="1348429"/>
    <lineage>
        <taxon>Bacteria</taxon>
        <taxon>Bacillati</taxon>
        <taxon>Bacillota</taxon>
        <taxon>Bacilli</taxon>
        <taxon>Bacillales</taxon>
        <taxon>Alicyclobacillaceae</taxon>
        <taxon>Effusibacillus</taxon>
    </lineage>
</organism>
<dbReference type="EMBL" id="BDUF01000014">
    <property type="protein sequence ID" value="GAX89096.1"/>
    <property type="molecule type" value="Genomic_DNA"/>
</dbReference>
<sequence length="72" mass="8221">MKKSRLPSEVDFLAQIADLKKVDYKNTLILTALIDLLVEKELISRHDVIHKAQVLDAELENSISEKLTLPQH</sequence>
<accession>A0A292YIX3</accession>
<evidence type="ECO:0000313" key="2">
    <source>
        <dbReference type="Proteomes" id="UP000217785"/>
    </source>
</evidence>
<comment type="caution">
    <text evidence="1">The sequence shown here is derived from an EMBL/GenBank/DDBJ whole genome shotgun (WGS) entry which is preliminary data.</text>
</comment>
<proteinExistence type="predicted"/>
<gene>
    <name evidence="1" type="ORF">EFBL_0710</name>
</gene>
<dbReference type="RefSeq" id="WP_096180787.1">
    <property type="nucleotide sequence ID" value="NZ_BDUF01000014.1"/>
</dbReference>
<evidence type="ECO:0000313" key="1">
    <source>
        <dbReference type="EMBL" id="GAX89096.1"/>
    </source>
</evidence>
<dbReference type="OrthoDB" id="2991654at2"/>